<dbReference type="InterPro" id="IPR014985">
    <property type="entry name" value="WbqC"/>
</dbReference>
<evidence type="ECO:0008006" key="3">
    <source>
        <dbReference type="Google" id="ProtNLM"/>
    </source>
</evidence>
<dbReference type="AlphaFoldDB" id="A0A964WW67"/>
<proteinExistence type="predicted"/>
<dbReference type="RefSeq" id="WP_166521901.1">
    <property type="nucleotide sequence ID" value="NZ_JAAABI010000001.1"/>
</dbReference>
<accession>A0A964WW67</accession>
<organism evidence="1 2">
    <name type="scientific">Flagellimonas ochracea</name>
    <dbReference type="NCBI Taxonomy" id="2696472"/>
    <lineage>
        <taxon>Bacteria</taxon>
        <taxon>Pseudomonadati</taxon>
        <taxon>Bacteroidota</taxon>
        <taxon>Flavobacteriia</taxon>
        <taxon>Flavobacteriales</taxon>
        <taxon>Flavobacteriaceae</taxon>
        <taxon>Flagellimonas</taxon>
    </lineage>
</organism>
<evidence type="ECO:0000313" key="1">
    <source>
        <dbReference type="EMBL" id="NAY90487.1"/>
    </source>
</evidence>
<gene>
    <name evidence="1" type="ORF">GTQ34_01025</name>
</gene>
<sequence>MKVLIHPTYFPNVATFATIVQNDIIWEAHDNFQKQTYRNRCYICTDQGKHMLNIPIKHVGSNEGRQKYREVCMDTSYNWKKVHWRTLETAYRTSPFFEFYEDEIQPLFEGSEVLLYDFNMKTIKTIAHCLEMEIAEKKTSSYMLEPIDSLDARFLVKAKNESDFNFGHYSQVFEDRHGFISNLSILDLLFNEGPNTLSYLKNQPLDFDHA</sequence>
<dbReference type="Proteomes" id="UP000667650">
    <property type="component" value="Unassembled WGS sequence"/>
</dbReference>
<name>A0A964WW67_9FLAO</name>
<keyword evidence="2" id="KW-1185">Reference proteome</keyword>
<dbReference type="Pfam" id="PF08889">
    <property type="entry name" value="WbqC"/>
    <property type="match status" value="1"/>
</dbReference>
<reference evidence="1" key="1">
    <citation type="submission" date="2020-01" db="EMBL/GenBank/DDBJ databases">
        <title>Muricauda ochracea sp. nov., isolated from a tidal flat of Garorim bay in Korea.</title>
        <authorList>
            <person name="Kim D."/>
            <person name="Yoo Y."/>
            <person name="Kim J.-J."/>
        </authorList>
    </citation>
    <scope>NUCLEOTIDE SEQUENCE</scope>
    <source>
        <strain evidence="1">JGD-17</strain>
    </source>
</reference>
<protein>
    <recommendedName>
        <fullName evidence="3">WbqC-like protein</fullName>
    </recommendedName>
</protein>
<evidence type="ECO:0000313" key="2">
    <source>
        <dbReference type="Proteomes" id="UP000667650"/>
    </source>
</evidence>
<dbReference type="EMBL" id="JAAABI010000001">
    <property type="protein sequence ID" value="NAY90487.1"/>
    <property type="molecule type" value="Genomic_DNA"/>
</dbReference>
<comment type="caution">
    <text evidence="1">The sequence shown here is derived from an EMBL/GenBank/DDBJ whole genome shotgun (WGS) entry which is preliminary data.</text>
</comment>